<dbReference type="InParanoid" id="B9TDW9"/>
<dbReference type="AlphaFoldDB" id="B9TDW9"/>
<reference evidence="3" key="1">
    <citation type="journal article" date="2010" name="Nat. Biotechnol.">
        <title>Draft genome sequence of the oilseed species Ricinus communis.</title>
        <authorList>
            <person name="Chan A.P."/>
            <person name="Crabtree J."/>
            <person name="Zhao Q."/>
            <person name="Lorenzi H."/>
            <person name="Orvis J."/>
            <person name="Puiu D."/>
            <person name="Melake-Berhan A."/>
            <person name="Jones K.M."/>
            <person name="Redman J."/>
            <person name="Chen G."/>
            <person name="Cahoon E.B."/>
            <person name="Gedil M."/>
            <person name="Stanke M."/>
            <person name="Haas B.J."/>
            <person name="Wortman J.R."/>
            <person name="Fraser-Liggett C.M."/>
            <person name="Ravel J."/>
            <person name="Rabinowicz P.D."/>
        </authorList>
    </citation>
    <scope>NUCLEOTIDE SEQUENCE [LARGE SCALE GENOMIC DNA]</scope>
    <source>
        <strain evidence="3">cv. Hale</strain>
    </source>
</reference>
<name>B9TDW9_RICCO</name>
<dbReference type="EMBL" id="EQ978543">
    <property type="protein sequence ID" value="EEF25945.1"/>
    <property type="molecule type" value="Genomic_DNA"/>
</dbReference>
<keyword evidence="1" id="KW-0732">Signal</keyword>
<organism evidence="2 3">
    <name type="scientific">Ricinus communis</name>
    <name type="common">Castor bean</name>
    <dbReference type="NCBI Taxonomy" id="3988"/>
    <lineage>
        <taxon>Eukaryota</taxon>
        <taxon>Viridiplantae</taxon>
        <taxon>Streptophyta</taxon>
        <taxon>Embryophyta</taxon>
        <taxon>Tracheophyta</taxon>
        <taxon>Spermatophyta</taxon>
        <taxon>Magnoliopsida</taxon>
        <taxon>eudicotyledons</taxon>
        <taxon>Gunneridae</taxon>
        <taxon>Pentapetalae</taxon>
        <taxon>rosids</taxon>
        <taxon>fabids</taxon>
        <taxon>Malpighiales</taxon>
        <taxon>Euphorbiaceae</taxon>
        <taxon>Acalyphoideae</taxon>
        <taxon>Acalypheae</taxon>
        <taxon>Ricinus</taxon>
    </lineage>
</organism>
<feature type="non-terminal residue" evidence="2">
    <location>
        <position position="1"/>
    </location>
</feature>
<evidence type="ECO:0000313" key="3">
    <source>
        <dbReference type="Proteomes" id="UP000008311"/>
    </source>
</evidence>
<keyword evidence="3" id="KW-1185">Reference proteome</keyword>
<gene>
    <name evidence="2" type="ORF">RCOM_1878400</name>
</gene>
<dbReference type="Proteomes" id="UP000008311">
    <property type="component" value="Unassembled WGS sequence"/>
</dbReference>
<accession>B9TDW9</accession>
<evidence type="ECO:0000256" key="1">
    <source>
        <dbReference type="SAM" id="SignalP"/>
    </source>
</evidence>
<sequence>WGLAVAMVVVLGVNFPVGDLLISDNGDDDYIDEALMMVVSGGDNGCIDRGQR</sequence>
<evidence type="ECO:0000313" key="2">
    <source>
        <dbReference type="EMBL" id="EEF25945.1"/>
    </source>
</evidence>
<feature type="signal peptide" evidence="1">
    <location>
        <begin position="1"/>
        <end position="20"/>
    </location>
</feature>
<proteinExistence type="predicted"/>
<protein>
    <submittedName>
        <fullName evidence="2">Uncharacterized protein</fullName>
    </submittedName>
</protein>
<feature type="chain" id="PRO_5005666484" evidence="1">
    <location>
        <begin position="21"/>
        <end position="52"/>
    </location>
</feature>